<keyword evidence="1" id="KW-0812">Transmembrane</keyword>
<dbReference type="EMBL" id="BAAACI010000001">
    <property type="protein sequence ID" value="GAA0768667.1"/>
    <property type="molecule type" value="Genomic_DNA"/>
</dbReference>
<feature type="transmembrane region" description="Helical" evidence="1">
    <location>
        <begin position="6"/>
        <end position="34"/>
    </location>
</feature>
<name>A0ABP3VXV6_CLOSU</name>
<proteinExistence type="predicted"/>
<comment type="caution">
    <text evidence="2">The sequence shown here is derived from an EMBL/GenBank/DDBJ whole genome shotgun (WGS) entry which is preliminary data.</text>
</comment>
<evidence type="ECO:0000256" key="1">
    <source>
        <dbReference type="SAM" id="Phobius"/>
    </source>
</evidence>
<sequence>MMEGLGFILLGILAMMLLCGFFKIGGVIGSWLDLKKVELENKRKNIEER</sequence>
<accession>A0ABP3VXV6</accession>
<keyword evidence="1" id="KW-0472">Membrane</keyword>
<dbReference type="RefSeq" id="WP_343824065.1">
    <property type="nucleotide sequence ID" value="NZ_BAAACI010000001.1"/>
</dbReference>
<evidence type="ECO:0008006" key="4">
    <source>
        <dbReference type="Google" id="ProtNLM"/>
    </source>
</evidence>
<reference evidence="3" key="1">
    <citation type="journal article" date="2019" name="Int. J. Syst. Evol. Microbiol.">
        <title>The Global Catalogue of Microorganisms (GCM) 10K type strain sequencing project: providing services to taxonomists for standard genome sequencing and annotation.</title>
        <authorList>
            <consortium name="The Broad Institute Genomics Platform"/>
            <consortium name="The Broad Institute Genome Sequencing Center for Infectious Disease"/>
            <person name="Wu L."/>
            <person name="Ma J."/>
        </authorList>
    </citation>
    <scope>NUCLEOTIDE SEQUENCE [LARGE SCALE GENOMIC DNA]</scope>
    <source>
        <strain evidence="3">JCM 1417</strain>
    </source>
</reference>
<keyword evidence="1" id="KW-1133">Transmembrane helix</keyword>
<protein>
    <recommendedName>
        <fullName evidence="4">DUF3784 domain-containing protein</fullName>
    </recommendedName>
</protein>
<organism evidence="2 3">
    <name type="scientific">Clostridium subterminale</name>
    <dbReference type="NCBI Taxonomy" id="1550"/>
    <lineage>
        <taxon>Bacteria</taxon>
        <taxon>Bacillati</taxon>
        <taxon>Bacillota</taxon>
        <taxon>Clostridia</taxon>
        <taxon>Eubacteriales</taxon>
        <taxon>Clostridiaceae</taxon>
        <taxon>Clostridium</taxon>
    </lineage>
</organism>
<keyword evidence="3" id="KW-1185">Reference proteome</keyword>
<gene>
    <name evidence="2" type="ORF">GCM10008908_09290</name>
</gene>
<dbReference type="Proteomes" id="UP001501047">
    <property type="component" value="Unassembled WGS sequence"/>
</dbReference>
<evidence type="ECO:0000313" key="3">
    <source>
        <dbReference type="Proteomes" id="UP001501047"/>
    </source>
</evidence>
<evidence type="ECO:0000313" key="2">
    <source>
        <dbReference type="EMBL" id="GAA0768667.1"/>
    </source>
</evidence>